<dbReference type="InterPro" id="IPR011962">
    <property type="entry name" value="dCTP_deaminase"/>
</dbReference>
<evidence type="ECO:0000256" key="1">
    <source>
        <dbReference type="ARBA" id="ARBA00022801"/>
    </source>
</evidence>
<organism evidence="4 5">
    <name type="scientific">Gluconacetobacter entanii</name>
    <dbReference type="NCBI Taxonomy" id="108528"/>
    <lineage>
        <taxon>Bacteria</taxon>
        <taxon>Pseudomonadati</taxon>
        <taxon>Pseudomonadota</taxon>
        <taxon>Alphaproteobacteria</taxon>
        <taxon>Acetobacterales</taxon>
        <taxon>Acetobacteraceae</taxon>
        <taxon>Gluconacetobacter</taxon>
    </lineage>
</organism>
<dbReference type="Pfam" id="PF22769">
    <property type="entry name" value="DCD"/>
    <property type="match status" value="1"/>
</dbReference>
<dbReference type="AlphaFoldDB" id="A0A318Q032"/>
<comment type="caution">
    <text evidence="4">The sequence shown here is derived from an EMBL/GenBank/DDBJ whole genome shotgun (WGS) entry which is preliminary data.</text>
</comment>
<accession>A0A318Q032</accession>
<keyword evidence="3" id="KW-0472">Membrane</keyword>
<keyword evidence="3" id="KW-0812">Transmembrane</keyword>
<evidence type="ECO:0000256" key="3">
    <source>
        <dbReference type="SAM" id="Phobius"/>
    </source>
</evidence>
<dbReference type="InterPro" id="IPR036157">
    <property type="entry name" value="dUTPase-like_sf"/>
</dbReference>
<feature type="transmembrane region" description="Helical" evidence="3">
    <location>
        <begin position="131"/>
        <end position="153"/>
    </location>
</feature>
<dbReference type="SUPFAM" id="SSF51283">
    <property type="entry name" value="dUTPase-like"/>
    <property type="match status" value="1"/>
</dbReference>
<evidence type="ECO:0000313" key="5">
    <source>
        <dbReference type="Proteomes" id="UP000248301"/>
    </source>
</evidence>
<dbReference type="OrthoDB" id="798159at2"/>
<dbReference type="InterPro" id="IPR033704">
    <property type="entry name" value="dUTPase_trimeric"/>
</dbReference>
<name>A0A318Q032_9PROT</name>
<keyword evidence="3" id="KW-1133">Transmembrane helix</keyword>
<sequence>MIIPAGQFAFLLTEEVIKIPSNAMGFISLKSHVKWKGLINVSGFHVDPGFQGRLIYSVYNAGPSNIHLARGEKLFLLWVADLDQTSGEEYLYKKPPVGEISLSLISEVDRPLHSLQSLSETVEKLRNEISLLYRVLAALGVIAGLALAGWALFPSGNDANNKPAAIDGS</sequence>
<dbReference type="Gene3D" id="2.70.40.10">
    <property type="match status" value="1"/>
</dbReference>
<evidence type="ECO:0000313" key="4">
    <source>
        <dbReference type="EMBL" id="PYD61953.1"/>
    </source>
</evidence>
<gene>
    <name evidence="4" type="ORF">CFR72_13830</name>
</gene>
<dbReference type="CDD" id="cd07557">
    <property type="entry name" value="trimeric_dUTPase"/>
    <property type="match status" value="1"/>
</dbReference>
<proteinExistence type="predicted"/>
<dbReference type="GO" id="GO:0006229">
    <property type="term" value="P:dUTP biosynthetic process"/>
    <property type="evidence" value="ECO:0007669"/>
    <property type="project" value="InterPro"/>
</dbReference>
<evidence type="ECO:0000256" key="2">
    <source>
        <dbReference type="ARBA" id="ARBA00023080"/>
    </source>
</evidence>
<reference evidence="4 5" key="1">
    <citation type="submission" date="2017-07" db="EMBL/GenBank/DDBJ databases">
        <title>A draft genome sequence of Gluconacetobacter entanii LTH 4560.</title>
        <authorList>
            <person name="Skraban J."/>
            <person name="Cleenwerck I."/>
            <person name="Vandamme P."/>
            <person name="Trcek J."/>
        </authorList>
    </citation>
    <scope>NUCLEOTIDE SEQUENCE [LARGE SCALE GENOMIC DNA]</scope>
    <source>
        <strain evidence="4 5">LTH 4560</strain>
    </source>
</reference>
<dbReference type="Proteomes" id="UP000248301">
    <property type="component" value="Unassembled WGS sequence"/>
</dbReference>
<keyword evidence="2" id="KW-0546">Nucleotide metabolism</keyword>
<dbReference type="EMBL" id="NKUF01000045">
    <property type="protein sequence ID" value="PYD61953.1"/>
    <property type="molecule type" value="Genomic_DNA"/>
</dbReference>
<protein>
    <submittedName>
        <fullName evidence="4">Uncharacterized protein</fullName>
    </submittedName>
</protein>
<keyword evidence="1" id="KW-0378">Hydrolase</keyword>
<dbReference type="GO" id="GO:0008829">
    <property type="term" value="F:dCTP deaminase activity"/>
    <property type="evidence" value="ECO:0007669"/>
    <property type="project" value="InterPro"/>
</dbReference>